<dbReference type="InterPro" id="IPR023393">
    <property type="entry name" value="START-like_dom_sf"/>
</dbReference>
<organism evidence="3 4">
    <name type="scientific">Nocardiopsis sediminis</name>
    <dbReference type="NCBI Taxonomy" id="1778267"/>
    <lineage>
        <taxon>Bacteria</taxon>
        <taxon>Bacillati</taxon>
        <taxon>Actinomycetota</taxon>
        <taxon>Actinomycetes</taxon>
        <taxon>Streptosporangiales</taxon>
        <taxon>Nocardiopsidaceae</taxon>
        <taxon>Nocardiopsis</taxon>
    </lineage>
</organism>
<sequence>MGREFELRKEVELDATPEQVWAAIATGPGIESWFMGPYEVEPREGGAARLTVHDSVDESTVTAWEPPTRLCTRGAEAEDGTFHAFEYIVEGREGGSTVLRFVHSGFLGGDWGEEYVAQTGHGWDMYLHTLGEYLTHFPGKAGTFVYAEGPRTADGSRAWPRVAEALGIPESVPRGAAVLLTPEGLPPVKGVADYTVPGHPDFLGVRTDNALYRFHGHGDTVVVGHHLFAGDADRDTEDRAWKGWLDRVLG</sequence>
<dbReference type="InterPro" id="IPR013538">
    <property type="entry name" value="ASHA1/2-like_C"/>
</dbReference>
<feature type="domain" description="Activator of Hsp90 ATPase homologue 1/2-like C-terminal" evidence="2">
    <location>
        <begin position="14"/>
        <end position="134"/>
    </location>
</feature>
<dbReference type="EMBL" id="JBHSBH010000015">
    <property type="protein sequence ID" value="MFC3998988.1"/>
    <property type="molecule type" value="Genomic_DNA"/>
</dbReference>
<dbReference type="RefSeq" id="WP_378537184.1">
    <property type="nucleotide sequence ID" value="NZ_JBHSBH010000015.1"/>
</dbReference>
<comment type="similarity">
    <text evidence="1">Belongs to the AHA1 family.</text>
</comment>
<dbReference type="Proteomes" id="UP001595847">
    <property type="component" value="Unassembled WGS sequence"/>
</dbReference>
<proteinExistence type="inferred from homology"/>
<name>A0ABV8FWW2_9ACTN</name>
<keyword evidence="4" id="KW-1185">Reference proteome</keyword>
<gene>
    <name evidence="3" type="ORF">ACFOVU_23915</name>
</gene>
<dbReference type="SUPFAM" id="SSF55961">
    <property type="entry name" value="Bet v1-like"/>
    <property type="match status" value="1"/>
</dbReference>
<evidence type="ECO:0000259" key="2">
    <source>
        <dbReference type="Pfam" id="PF08327"/>
    </source>
</evidence>
<protein>
    <submittedName>
        <fullName evidence="3">SRPBCC domain-containing protein</fullName>
    </submittedName>
</protein>
<evidence type="ECO:0000313" key="3">
    <source>
        <dbReference type="EMBL" id="MFC3998988.1"/>
    </source>
</evidence>
<comment type="caution">
    <text evidence="3">The sequence shown here is derived from an EMBL/GenBank/DDBJ whole genome shotgun (WGS) entry which is preliminary data.</text>
</comment>
<dbReference type="CDD" id="cd07814">
    <property type="entry name" value="SRPBCC_CalC_Aha1-like"/>
    <property type="match status" value="1"/>
</dbReference>
<reference evidence="4" key="1">
    <citation type="journal article" date="2019" name="Int. J. Syst. Evol. Microbiol.">
        <title>The Global Catalogue of Microorganisms (GCM) 10K type strain sequencing project: providing services to taxonomists for standard genome sequencing and annotation.</title>
        <authorList>
            <consortium name="The Broad Institute Genomics Platform"/>
            <consortium name="The Broad Institute Genome Sequencing Center for Infectious Disease"/>
            <person name="Wu L."/>
            <person name="Ma J."/>
        </authorList>
    </citation>
    <scope>NUCLEOTIDE SEQUENCE [LARGE SCALE GENOMIC DNA]</scope>
    <source>
        <strain evidence="4">TBRC 1826</strain>
    </source>
</reference>
<dbReference type="Gene3D" id="3.30.530.20">
    <property type="match status" value="1"/>
</dbReference>
<dbReference type="Pfam" id="PF08327">
    <property type="entry name" value="AHSA1"/>
    <property type="match status" value="1"/>
</dbReference>
<evidence type="ECO:0000256" key="1">
    <source>
        <dbReference type="ARBA" id="ARBA00006817"/>
    </source>
</evidence>
<evidence type="ECO:0000313" key="4">
    <source>
        <dbReference type="Proteomes" id="UP001595847"/>
    </source>
</evidence>
<accession>A0ABV8FWW2</accession>